<comment type="caution">
    <text evidence="1">The sequence shown here is derived from an EMBL/GenBank/DDBJ whole genome shotgun (WGS) entry which is preliminary data.</text>
</comment>
<dbReference type="Proteomes" id="UP000028981">
    <property type="component" value="Unassembled WGS sequence"/>
</dbReference>
<gene>
    <name evidence="1" type="ORF">JP75_21035</name>
</gene>
<sequence>MSMLICYQQDSLCGQKPTERVALADLADTLLADIRLIGKPGIGGLRHRRIETKIDEEFWA</sequence>
<proteinExistence type="predicted"/>
<evidence type="ECO:0000313" key="1">
    <source>
        <dbReference type="EMBL" id="KFL29442.1"/>
    </source>
</evidence>
<protein>
    <submittedName>
        <fullName evidence="1">Uncharacterized protein</fullName>
    </submittedName>
</protein>
<dbReference type="EMBL" id="JQGC01000026">
    <property type="protein sequence ID" value="KFL29442.1"/>
    <property type="molecule type" value="Genomic_DNA"/>
</dbReference>
<name>A0A087LXT9_9HYPH</name>
<reference evidence="1 2" key="1">
    <citation type="submission" date="2014-08" db="EMBL/GenBank/DDBJ databases">
        <authorList>
            <person name="Hassan Y.I."/>
            <person name="Lepp D."/>
            <person name="Zhou T."/>
        </authorList>
    </citation>
    <scope>NUCLEOTIDE SEQUENCE [LARGE SCALE GENOMIC DNA]</scope>
    <source>
        <strain evidence="1 2">IFO13584</strain>
    </source>
</reference>
<accession>A0A087LXT9</accession>
<evidence type="ECO:0000313" key="2">
    <source>
        <dbReference type="Proteomes" id="UP000028981"/>
    </source>
</evidence>
<dbReference type="AlphaFoldDB" id="A0A087LXT9"/>
<keyword evidence="2" id="KW-1185">Reference proteome</keyword>
<organism evidence="1 2">
    <name type="scientific">Devosia riboflavina</name>
    <dbReference type="NCBI Taxonomy" id="46914"/>
    <lineage>
        <taxon>Bacteria</taxon>
        <taxon>Pseudomonadati</taxon>
        <taxon>Pseudomonadota</taxon>
        <taxon>Alphaproteobacteria</taxon>
        <taxon>Hyphomicrobiales</taxon>
        <taxon>Devosiaceae</taxon>
        <taxon>Devosia</taxon>
    </lineage>
</organism>